<dbReference type="EMBL" id="PHNJ01000005">
    <property type="protein sequence ID" value="TYL38590.1"/>
    <property type="molecule type" value="Genomic_DNA"/>
</dbReference>
<dbReference type="OrthoDB" id="386172at2157"/>
<keyword evidence="3" id="KW-1185">Reference proteome</keyword>
<dbReference type="RefSeq" id="WP_148858300.1">
    <property type="nucleotide sequence ID" value="NZ_PHNJ01000005.1"/>
</dbReference>
<organism evidence="2 3">
    <name type="scientific">Natronococcus pandeyae</name>
    <dbReference type="NCBI Taxonomy" id="2055836"/>
    <lineage>
        <taxon>Archaea</taxon>
        <taxon>Methanobacteriati</taxon>
        <taxon>Methanobacteriota</taxon>
        <taxon>Stenosarchaea group</taxon>
        <taxon>Halobacteria</taxon>
        <taxon>Halobacteriales</taxon>
        <taxon>Natrialbaceae</taxon>
        <taxon>Natronococcus</taxon>
    </lineage>
</organism>
<dbReference type="Proteomes" id="UP000766904">
    <property type="component" value="Unassembled WGS sequence"/>
</dbReference>
<feature type="compositionally biased region" description="Polar residues" evidence="1">
    <location>
        <begin position="90"/>
        <end position="102"/>
    </location>
</feature>
<comment type="caution">
    <text evidence="2">The sequence shown here is derived from an EMBL/GenBank/DDBJ whole genome shotgun (WGS) entry which is preliminary data.</text>
</comment>
<feature type="compositionally biased region" description="Acidic residues" evidence="1">
    <location>
        <begin position="121"/>
        <end position="134"/>
    </location>
</feature>
<evidence type="ECO:0000313" key="3">
    <source>
        <dbReference type="Proteomes" id="UP000766904"/>
    </source>
</evidence>
<gene>
    <name evidence="2" type="ORF">CV102_12400</name>
</gene>
<accession>A0A8J8TS35</accession>
<evidence type="ECO:0000313" key="2">
    <source>
        <dbReference type="EMBL" id="TYL38590.1"/>
    </source>
</evidence>
<sequence>MCGTFTDDDIGKLVETASGETVGVVAAVDGTVARVSPVPTTEDSDPLTPSMGTETDEVRPIEAPLAREVTDDRVVLTEEAPVPTETETPDSSGRTTEATTDASGKLDEKPTGPGATVDPEALTEDDPEAELSVDDVDRRTDAAVSVDDEPRRTDAAVDSDDDARRSDAELESDES</sequence>
<evidence type="ECO:0000256" key="1">
    <source>
        <dbReference type="SAM" id="MobiDB-lite"/>
    </source>
</evidence>
<dbReference type="AlphaFoldDB" id="A0A8J8TS35"/>
<feature type="region of interest" description="Disordered" evidence="1">
    <location>
        <begin position="34"/>
        <end position="175"/>
    </location>
</feature>
<proteinExistence type="predicted"/>
<protein>
    <submittedName>
        <fullName evidence="2">Uncharacterized protein</fullName>
    </submittedName>
</protein>
<reference evidence="2" key="1">
    <citation type="submission" date="2017-11" db="EMBL/GenBank/DDBJ databases">
        <authorList>
            <person name="Kajale S.C."/>
            <person name="Sharma A."/>
        </authorList>
    </citation>
    <scope>NUCLEOTIDE SEQUENCE</scope>
    <source>
        <strain evidence="2">LS1_42</strain>
    </source>
</reference>
<name>A0A8J8TS35_9EURY</name>
<feature type="compositionally biased region" description="Low complexity" evidence="1">
    <location>
        <begin position="77"/>
        <end position="86"/>
    </location>
</feature>